<feature type="domain" description="Polysaccharide pyruvyl transferase" evidence="1">
    <location>
        <begin position="14"/>
        <end position="323"/>
    </location>
</feature>
<dbReference type="AlphaFoldDB" id="A0A975BHX6"/>
<dbReference type="KEGG" id="dmm:dnm_016240"/>
<dbReference type="Gene3D" id="3.40.50.2000">
    <property type="entry name" value="Glycogen Phosphorylase B"/>
    <property type="match status" value="1"/>
</dbReference>
<proteinExistence type="predicted"/>
<evidence type="ECO:0000313" key="2">
    <source>
        <dbReference type="EMBL" id="QTA85613.1"/>
    </source>
</evidence>
<keyword evidence="2" id="KW-0808">Transferase</keyword>
<name>A0A975BHX6_9BACT</name>
<evidence type="ECO:0000259" key="1">
    <source>
        <dbReference type="Pfam" id="PF04230"/>
    </source>
</evidence>
<dbReference type="PANTHER" id="PTHR36836">
    <property type="entry name" value="COLANIC ACID BIOSYNTHESIS PROTEIN WCAK"/>
    <property type="match status" value="1"/>
</dbReference>
<sequence>MARIAVLEQFSGRNMGDTASLDVIMSEIAEIDPSAKFDLYSVLNPDIKAYFPEHHSAITRVDMMPWNLSLNFMGLPVLLNLRRCDWILIRGGVFFDKKLWNPVFSYLLNFRFILPYAKMLGKPVVLYGVGVGPLNTGFGRSVMRKVLRCVSIMTTRDQDSLTLAQSIGGVPPHRALAADPALRMKLAPISRAKEICDKYEIDLNKPLIGINVNSFVDFMVQKGGASMNTASFISIVAKIADRLIDNLDVNIVLVPTDIEGKIFDQIRNIVRHRQRVHYIPKENHLPNEIAAVISQFELFIGMRMHSLIFASAAHTPMVGIVYNKKVASFFNELNIPEATVSFDNFTEDAVYRKISEIWNKRDIYKEKVIKGVRNLAERELVTSKLVRKFIYG</sequence>
<dbReference type="EMBL" id="CP061800">
    <property type="protein sequence ID" value="QTA85613.1"/>
    <property type="molecule type" value="Genomic_DNA"/>
</dbReference>
<dbReference type="PANTHER" id="PTHR36836:SF1">
    <property type="entry name" value="COLANIC ACID BIOSYNTHESIS PROTEIN WCAK"/>
    <property type="match status" value="1"/>
</dbReference>
<dbReference type="InterPro" id="IPR007345">
    <property type="entry name" value="Polysacch_pyruvyl_Trfase"/>
</dbReference>
<dbReference type="Proteomes" id="UP000663722">
    <property type="component" value="Chromosome"/>
</dbReference>
<organism evidence="2 3">
    <name type="scientific">Desulfonema magnum</name>
    <dbReference type="NCBI Taxonomy" id="45655"/>
    <lineage>
        <taxon>Bacteria</taxon>
        <taxon>Pseudomonadati</taxon>
        <taxon>Thermodesulfobacteriota</taxon>
        <taxon>Desulfobacteria</taxon>
        <taxon>Desulfobacterales</taxon>
        <taxon>Desulfococcaceae</taxon>
        <taxon>Desulfonema</taxon>
    </lineage>
</organism>
<reference evidence="2" key="1">
    <citation type="journal article" date="2021" name="Microb. Physiol.">
        <title>Proteogenomic Insights into the Physiology of Marine, Sulfate-Reducing, Filamentous Desulfonema limicola and Desulfonema magnum.</title>
        <authorList>
            <person name="Schnaars V."/>
            <person name="Wohlbrand L."/>
            <person name="Scheve S."/>
            <person name="Hinrichs C."/>
            <person name="Reinhardt R."/>
            <person name="Rabus R."/>
        </authorList>
    </citation>
    <scope>NUCLEOTIDE SEQUENCE</scope>
    <source>
        <strain evidence="2">4be13</strain>
    </source>
</reference>
<keyword evidence="3" id="KW-1185">Reference proteome</keyword>
<accession>A0A975BHX6</accession>
<gene>
    <name evidence="2" type="ORF">dnm_016240</name>
</gene>
<protein>
    <submittedName>
        <fullName evidence="2">Polysaccharide pyruyl transferase</fullName>
    </submittedName>
</protein>
<evidence type="ECO:0000313" key="3">
    <source>
        <dbReference type="Proteomes" id="UP000663722"/>
    </source>
</evidence>
<dbReference type="RefSeq" id="WP_207681598.1">
    <property type="nucleotide sequence ID" value="NZ_CP061800.1"/>
</dbReference>
<dbReference type="Pfam" id="PF04230">
    <property type="entry name" value="PS_pyruv_trans"/>
    <property type="match status" value="1"/>
</dbReference>
<dbReference type="GO" id="GO:0016740">
    <property type="term" value="F:transferase activity"/>
    <property type="evidence" value="ECO:0007669"/>
    <property type="project" value="UniProtKB-KW"/>
</dbReference>